<evidence type="ECO:0000256" key="3">
    <source>
        <dbReference type="ARBA" id="ARBA00022695"/>
    </source>
</evidence>
<dbReference type="eggNOG" id="KOG2094">
    <property type="taxonomic scope" value="Eukaryota"/>
</dbReference>
<dbReference type="PANTHER" id="PTHR11076:SF33">
    <property type="entry name" value="DNA POLYMERASE KAPPA"/>
    <property type="match status" value="1"/>
</dbReference>
<dbReference type="InterPro" id="IPR017961">
    <property type="entry name" value="DNA_pol_Y-fam_little_finger"/>
</dbReference>
<dbReference type="InParanoid" id="D8U890"/>
<dbReference type="AlphaFoldDB" id="D8U890"/>
<dbReference type="InterPro" id="IPR036775">
    <property type="entry name" value="DNA_pol_Y-fam_lit_finger_sf"/>
</dbReference>
<evidence type="ECO:0000256" key="9">
    <source>
        <dbReference type="ARBA" id="ARBA00023204"/>
    </source>
</evidence>
<dbReference type="GO" id="GO:0042276">
    <property type="term" value="P:error-prone translesion synthesis"/>
    <property type="evidence" value="ECO:0007669"/>
    <property type="project" value="TreeGrafter"/>
</dbReference>
<dbReference type="Gene3D" id="3.40.1170.60">
    <property type="match status" value="1"/>
</dbReference>
<feature type="compositionally biased region" description="Pro residues" evidence="11">
    <location>
        <begin position="20"/>
        <end position="38"/>
    </location>
</feature>
<feature type="domain" description="UmuC" evidence="12">
    <location>
        <begin position="189"/>
        <end position="248"/>
    </location>
</feature>
<keyword evidence="2" id="KW-0808">Transferase</keyword>
<evidence type="ECO:0000256" key="1">
    <source>
        <dbReference type="ARBA" id="ARBA00012417"/>
    </source>
</evidence>
<reference evidence="13 14" key="1">
    <citation type="journal article" date="2010" name="Science">
        <title>Genomic analysis of organismal complexity in the multicellular green alga Volvox carteri.</title>
        <authorList>
            <person name="Prochnik S.E."/>
            <person name="Umen J."/>
            <person name="Nedelcu A.M."/>
            <person name="Hallmann A."/>
            <person name="Miller S.M."/>
            <person name="Nishii I."/>
            <person name="Ferris P."/>
            <person name="Kuo A."/>
            <person name="Mitros T."/>
            <person name="Fritz-Laylin L.K."/>
            <person name="Hellsten U."/>
            <person name="Chapman J."/>
            <person name="Simakov O."/>
            <person name="Rensing S.A."/>
            <person name="Terry A."/>
            <person name="Pangilinan J."/>
            <person name="Kapitonov V."/>
            <person name="Jurka J."/>
            <person name="Salamov A."/>
            <person name="Shapiro H."/>
            <person name="Schmutz J."/>
            <person name="Grimwood J."/>
            <person name="Lindquist E."/>
            <person name="Lucas S."/>
            <person name="Grigoriev I.V."/>
            <person name="Schmitt R."/>
            <person name="Kirk D."/>
            <person name="Rokhsar D.S."/>
        </authorList>
    </citation>
    <scope>NUCLEOTIDE SEQUENCE [LARGE SCALE GENOMIC DNA]</scope>
    <source>
        <strain evidence="14">f. Nagariensis / Eve</strain>
    </source>
</reference>
<dbReference type="SUPFAM" id="SSF56672">
    <property type="entry name" value="DNA/RNA polymerases"/>
    <property type="match status" value="1"/>
</dbReference>
<keyword evidence="6" id="KW-0227">DNA damage</keyword>
<evidence type="ECO:0000256" key="6">
    <source>
        <dbReference type="ARBA" id="ARBA00022763"/>
    </source>
</evidence>
<dbReference type="InterPro" id="IPR043502">
    <property type="entry name" value="DNA/RNA_pol_sf"/>
</dbReference>
<dbReference type="FunCoup" id="D8U890">
    <property type="interactions" value="1427"/>
</dbReference>
<organism evidence="14">
    <name type="scientific">Volvox carteri f. nagariensis</name>
    <dbReference type="NCBI Taxonomy" id="3068"/>
    <lineage>
        <taxon>Eukaryota</taxon>
        <taxon>Viridiplantae</taxon>
        <taxon>Chlorophyta</taxon>
        <taxon>core chlorophytes</taxon>
        <taxon>Chlorophyceae</taxon>
        <taxon>CS clade</taxon>
        <taxon>Chlamydomonadales</taxon>
        <taxon>Volvocaceae</taxon>
        <taxon>Volvox</taxon>
    </lineage>
</organism>
<evidence type="ECO:0000256" key="8">
    <source>
        <dbReference type="ARBA" id="ARBA00022932"/>
    </source>
</evidence>
<evidence type="ECO:0000313" key="14">
    <source>
        <dbReference type="Proteomes" id="UP000001058"/>
    </source>
</evidence>
<dbReference type="EMBL" id="GL378367">
    <property type="protein sequence ID" value="EFJ44099.1"/>
    <property type="molecule type" value="Genomic_DNA"/>
</dbReference>
<dbReference type="GO" id="GO:0005634">
    <property type="term" value="C:nucleus"/>
    <property type="evidence" value="ECO:0007669"/>
    <property type="project" value="TreeGrafter"/>
</dbReference>
<dbReference type="Pfam" id="PF00817">
    <property type="entry name" value="IMS"/>
    <property type="match status" value="2"/>
</dbReference>
<keyword evidence="7" id="KW-0460">Magnesium</keyword>
<evidence type="ECO:0000256" key="2">
    <source>
        <dbReference type="ARBA" id="ARBA00022679"/>
    </source>
</evidence>
<protein>
    <recommendedName>
        <fullName evidence="1">DNA-directed DNA polymerase</fullName>
        <ecNumber evidence="1">2.7.7.7</ecNumber>
    </recommendedName>
</protein>
<gene>
    <name evidence="13" type="ORF">VOLCADRAFT_118878</name>
</gene>
<evidence type="ECO:0000256" key="10">
    <source>
        <dbReference type="ARBA" id="ARBA00049244"/>
    </source>
</evidence>
<accession>D8U890</accession>
<evidence type="ECO:0000313" key="13">
    <source>
        <dbReference type="EMBL" id="EFJ44099.1"/>
    </source>
</evidence>
<feature type="non-terminal residue" evidence="13">
    <location>
        <position position="320"/>
    </location>
</feature>
<dbReference type="InterPro" id="IPR043128">
    <property type="entry name" value="Rev_trsase/Diguanyl_cyclase"/>
</dbReference>
<dbReference type="InterPro" id="IPR050116">
    <property type="entry name" value="DNA_polymerase-Y"/>
</dbReference>
<dbReference type="Gene3D" id="1.10.150.810">
    <property type="match status" value="1"/>
</dbReference>
<dbReference type="GO" id="GO:0003887">
    <property type="term" value="F:DNA-directed DNA polymerase activity"/>
    <property type="evidence" value="ECO:0007669"/>
    <property type="project" value="UniProtKB-KW"/>
</dbReference>
<dbReference type="FunFam" id="3.30.1490.100:FF:000004">
    <property type="entry name" value="DNA polymerase IV"/>
    <property type="match status" value="1"/>
</dbReference>
<keyword evidence="14" id="KW-1185">Reference proteome</keyword>
<dbReference type="GeneID" id="9621627"/>
<name>D8U890_VOLCA</name>
<dbReference type="GO" id="GO:0006260">
    <property type="term" value="P:DNA replication"/>
    <property type="evidence" value="ECO:0007669"/>
    <property type="project" value="UniProtKB-KW"/>
</dbReference>
<feature type="region of interest" description="Disordered" evidence="11">
    <location>
        <begin position="1"/>
        <end position="41"/>
    </location>
</feature>
<dbReference type="FunFam" id="3.40.1170.60:FF:000012">
    <property type="entry name" value="Putative DNA-directed polymerase kappa"/>
    <property type="match status" value="1"/>
</dbReference>
<dbReference type="SUPFAM" id="SSF100879">
    <property type="entry name" value="Lesion bypass DNA polymerase (Y-family), little finger domain"/>
    <property type="match status" value="1"/>
</dbReference>
<keyword evidence="9" id="KW-0234">DNA repair</keyword>
<evidence type="ECO:0000256" key="7">
    <source>
        <dbReference type="ARBA" id="ARBA00022842"/>
    </source>
</evidence>
<sequence>MDFPVDPDVAINDQPLPSARVPPPLIPQAPAGPQPQQPAAPWQDYQTVFTNAKAGMESVDKGYDSAHFRNEQRKAAQLATRISQLKARSAAITPAELAAATRAVDQRISSLECRRDLSRTWLHADMDCFYAAVHEAERPELKRLPVAVGGMDMISTANYVARKYGVRSAMPGFIGKRLCPQHAFSRAAEELRNRVRESCGGLTCSCGVAPNKMLAKICSDINKPDGQYVLPPRRAVILSFLDTLPLVESLAADMAAEQLEGRNLTLKLKLSTFEVRTRAATMPRYVRTASDMLPTVLRLLRAEGPLELRLMGVRMAALRK</sequence>
<comment type="catalytic activity">
    <reaction evidence="10">
        <text>DNA(n) + a 2'-deoxyribonucleoside 5'-triphosphate = DNA(n+1) + diphosphate</text>
        <dbReference type="Rhea" id="RHEA:22508"/>
        <dbReference type="Rhea" id="RHEA-COMP:17339"/>
        <dbReference type="Rhea" id="RHEA-COMP:17340"/>
        <dbReference type="ChEBI" id="CHEBI:33019"/>
        <dbReference type="ChEBI" id="CHEBI:61560"/>
        <dbReference type="ChEBI" id="CHEBI:173112"/>
        <dbReference type="EC" id="2.7.7.7"/>
    </reaction>
</comment>
<dbReference type="GO" id="GO:0003684">
    <property type="term" value="F:damaged DNA binding"/>
    <property type="evidence" value="ECO:0007669"/>
    <property type="project" value="InterPro"/>
</dbReference>
<proteinExistence type="predicted"/>
<dbReference type="InterPro" id="IPR001126">
    <property type="entry name" value="UmuC"/>
</dbReference>
<dbReference type="GO" id="GO:0046872">
    <property type="term" value="F:metal ion binding"/>
    <property type="evidence" value="ECO:0007669"/>
    <property type="project" value="UniProtKB-KW"/>
</dbReference>
<feature type="domain" description="UmuC" evidence="12">
    <location>
        <begin position="121"/>
        <end position="182"/>
    </location>
</feature>
<dbReference type="Gene3D" id="3.30.1490.100">
    <property type="entry name" value="DNA polymerase, Y-family, little finger domain"/>
    <property type="match status" value="1"/>
</dbReference>
<keyword evidence="8" id="KW-0239">DNA-directed DNA polymerase</keyword>
<dbReference type="Pfam" id="PF11799">
    <property type="entry name" value="IMS_C"/>
    <property type="match status" value="1"/>
</dbReference>
<dbReference type="RefSeq" id="XP_002954900.1">
    <property type="nucleotide sequence ID" value="XM_002954854.1"/>
</dbReference>
<evidence type="ECO:0000256" key="4">
    <source>
        <dbReference type="ARBA" id="ARBA00022705"/>
    </source>
</evidence>
<dbReference type="EC" id="2.7.7.7" evidence="1"/>
<keyword evidence="4" id="KW-0235">DNA replication</keyword>
<dbReference type="Proteomes" id="UP000001058">
    <property type="component" value="Unassembled WGS sequence"/>
</dbReference>
<dbReference type="Gene3D" id="3.30.70.270">
    <property type="match status" value="2"/>
</dbReference>
<keyword evidence="5" id="KW-0479">Metal-binding</keyword>
<dbReference type="PROSITE" id="PS50173">
    <property type="entry name" value="UMUC"/>
    <property type="match status" value="2"/>
</dbReference>
<dbReference type="GO" id="GO:0006281">
    <property type="term" value="P:DNA repair"/>
    <property type="evidence" value="ECO:0007669"/>
    <property type="project" value="UniProtKB-KW"/>
</dbReference>
<keyword evidence="3" id="KW-0548">Nucleotidyltransferase</keyword>
<dbReference type="OrthoDB" id="1747274at2759"/>
<evidence type="ECO:0000256" key="5">
    <source>
        <dbReference type="ARBA" id="ARBA00022723"/>
    </source>
</evidence>
<dbReference type="KEGG" id="vcn:VOLCADRAFT_118878"/>
<dbReference type="STRING" id="3068.D8U890"/>
<evidence type="ECO:0000259" key="12">
    <source>
        <dbReference type="PROSITE" id="PS50173"/>
    </source>
</evidence>
<evidence type="ECO:0000256" key="11">
    <source>
        <dbReference type="SAM" id="MobiDB-lite"/>
    </source>
</evidence>
<dbReference type="PANTHER" id="PTHR11076">
    <property type="entry name" value="DNA REPAIR POLYMERASE UMUC / TRANSFERASE FAMILY MEMBER"/>
    <property type="match status" value="1"/>
</dbReference>